<feature type="compositionally biased region" description="Polar residues" evidence="1">
    <location>
        <begin position="1"/>
        <end position="10"/>
    </location>
</feature>
<protein>
    <submittedName>
        <fullName evidence="2">Uncharacterized protein</fullName>
    </submittedName>
</protein>
<evidence type="ECO:0000256" key="1">
    <source>
        <dbReference type="SAM" id="MobiDB-lite"/>
    </source>
</evidence>
<feature type="compositionally biased region" description="Polar residues" evidence="1">
    <location>
        <begin position="48"/>
        <end position="57"/>
    </location>
</feature>
<gene>
    <name evidence="2" type="ORF">E6O75_ATG02940</name>
</gene>
<feature type="region of interest" description="Disordered" evidence="1">
    <location>
        <begin position="1"/>
        <end position="64"/>
    </location>
</feature>
<reference evidence="2 3" key="1">
    <citation type="submission" date="2019-04" db="EMBL/GenBank/DDBJ databases">
        <title>High contiguity whole genome sequence and gene annotation resource for two Venturia nashicola isolates.</title>
        <authorList>
            <person name="Prokchorchik M."/>
            <person name="Won K."/>
            <person name="Lee Y."/>
            <person name="Choi E.D."/>
            <person name="Segonzac C."/>
            <person name="Sohn K.H."/>
        </authorList>
    </citation>
    <scope>NUCLEOTIDE SEQUENCE [LARGE SCALE GENOMIC DNA]</scope>
    <source>
        <strain evidence="2 3">PRI2</strain>
    </source>
</reference>
<evidence type="ECO:0000313" key="3">
    <source>
        <dbReference type="Proteomes" id="UP000298493"/>
    </source>
</evidence>
<evidence type="ECO:0000313" key="2">
    <source>
        <dbReference type="EMBL" id="TID23304.1"/>
    </source>
</evidence>
<proteinExistence type="predicted"/>
<keyword evidence="3" id="KW-1185">Reference proteome</keyword>
<comment type="caution">
    <text evidence="2">The sequence shown here is derived from an EMBL/GenBank/DDBJ whole genome shotgun (WGS) entry which is preliminary data.</text>
</comment>
<dbReference type="EMBL" id="SNSC02000006">
    <property type="protein sequence ID" value="TID23304.1"/>
    <property type="molecule type" value="Genomic_DNA"/>
</dbReference>
<sequence>MSNFTPINDNIKTEDLVDAIEAPEAPKTPKRKSAAQGGTPKKAKNDTPKSSGRNIKSSKIPESFDELAEEDKMLIEWKERGEGWNTINEEWNRITGNMPGKSTLPVRIGRIKAALACVAPEDIAKMVEYEAVVTQEIEAEYKDALAKKWTRVSKRMEDNGIQNYPAATLEKQFKKMKACGTLGNATQSAPAEADGADAEMES</sequence>
<organism evidence="2 3">
    <name type="scientific">Venturia nashicola</name>
    <dbReference type="NCBI Taxonomy" id="86259"/>
    <lineage>
        <taxon>Eukaryota</taxon>
        <taxon>Fungi</taxon>
        <taxon>Dikarya</taxon>
        <taxon>Ascomycota</taxon>
        <taxon>Pezizomycotina</taxon>
        <taxon>Dothideomycetes</taxon>
        <taxon>Pleosporomycetidae</taxon>
        <taxon>Venturiales</taxon>
        <taxon>Venturiaceae</taxon>
        <taxon>Venturia</taxon>
    </lineage>
</organism>
<dbReference type="AlphaFoldDB" id="A0A4Z1PM67"/>
<accession>A0A4Z1PM67</accession>
<name>A0A4Z1PM67_9PEZI</name>
<dbReference type="Proteomes" id="UP000298493">
    <property type="component" value="Unassembled WGS sequence"/>
</dbReference>